<dbReference type="AlphaFoldDB" id="A0A0B8QRZ3"/>
<dbReference type="Gene3D" id="3.40.50.720">
    <property type="entry name" value="NAD(P)-binding Rossmann-like Domain"/>
    <property type="match status" value="1"/>
</dbReference>
<evidence type="ECO:0000313" key="5">
    <source>
        <dbReference type="Proteomes" id="UP000031666"/>
    </source>
</evidence>
<reference evidence="4 5" key="2">
    <citation type="submission" date="2015-01" db="EMBL/GenBank/DDBJ databases">
        <authorList>
            <consortium name="NBRP consortium"/>
            <person name="Sawabe T."/>
            <person name="Meirelles P."/>
            <person name="Feng G."/>
            <person name="Sayaka M."/>
            <person name="Hattori M."/>
            <person name="Ohkuma M."/>
        </authorList>
    </citation>
    <scope>NUCLEOTIDE SEQUENCE [LARGE SCALE GENOMIC DNA]</scope>
    <source>
        <strain evidence="5">JCM 19241</strain>
    </source>
</reference>
<gene>
    <name evidence="4" type="ORF">JCM19241_5910</name>
</gene>
<dbReference type="EC" id="1.17.1.8" evidence="4"/>
<dbReference type="GO" id="GO:0008839">
    <property type="term" value="F:4-hydroxy-tetrahydrodipicolinate reductase"/>
    <property type="evidence" value="ECO:0007669"/>
    <property type="project" value="UniProtKB-EC"/>
</dbReference>
<sequence length="70" mass="7314">MVRIAVAGAAGRMGRNLVKATNAMENATLGAANERPESSLIGVDAGELSGEGKLNVAWWMISAKRSRIST</sequence>
<dbReference type="Pfam" id="PF01113">
    <property type="entry name" value="DapB_N"/>
    <property type="match status" value="1"/>
</dbReference>
<evidence type="ECO:0000259" key="3">
    <source>
        <dbReference type="Pfam" id="PF01113"/>
    </source>
</evidence>
<dbReference type="STRING" id="1481914.JCM19241_5910"/>
<evidence type="ECO:0000256" key="1">
    <source>
        <dbReference type="ARBA" id="ARBA00022857"/>
    </source>
</evidence>
<keyword evidence="1" id="KW-0521">NADP</keyword>
<name>A0A0B8QRZ3_9VIBR</name>
<dbReference type="GO" id="GO:0009089">
    <property type="term" value="P:lysine biosynthetic process via diaminopimelate"/>
    <property type="evidence" value="ECO:0007669"/>
    <property type="project" value="InterPro"/>
</dbReference>
<evidence type="ECO:0000313" key="4">
    <source>
        <dbReference type="EMBL" id="GAM77014.1"/>
    </source>
</evidence>
<protein>
    <submittedName>
        <fullName evidence="4">4-hydroxy-tetrahydrodipicolinate reductase</fullName>
        <ecNumber evidence="4">1.17.1.8</ecNumber>
    </submittedName>
</protein>
<accession>A0A0B8QRZ3</accession>
<comment type="caution">
    <text evidence="4">The sequence shown here is derived from an EMBL/GenBank/DDBJ whole genome shotgun (WGS) entry which is preliminary data.</text>
</comment>
<evidence type="ECO:0000256" key="2">
    <source>
        <dbReference type="ARBA" id="ARBA00023002"/>
    </source>
</evidence>
<dbReference type="InterPro" id="IPR036291">
    <property type="entry name" value="NAD(P)-bd_dom_sf"/>
</dbReference>
<keyword evidence="2 4" id="KW-0560">Oxidoreductase</keyword>
<reference evidence="4 5" key="1">
    <citation type="submission" date="2015-01" db="EMBL/GenBank/DDBJ databases">
        <title>Vibrio sp. C94 JCM 19241 whole genome shotgun sequence.</title>
        <authorList>
            <person name="Sawabe T."/>
            <person name="Meirelles P."/>
            <person name="Feng G."/>
            <person name="Sayaka M."/>
            <person name="Hattori M."/>
            <person name="Ohkuma M."/>
        </authorList>
    </citation>
    <scope>NUCLEOTIDE SEQUENCE [LARGE SCALE GENOMIC DNA]</scope>
    <source>
        <strain evidence="5">JCM 19241</strain>
    </source>
</reference>
<feature type="domain" description="Dihydrodipicolinate reductase N-terminal" evidence="3">
    <location>
        <begin position="2"/>
        <end position="57"/>
    </location>
</feature>
<proteinExistence type="predicted"/>
<dbReference type="SUPFAM" id="SSF51735">
    <property type="entry name" value="NAD(P)-binding Rossmann-fold domains"/>
    <property type="match status" value="1"/>
</dbReference>
<dbReference type="Proteomes" id="UP000031666">
    <property type="component" value="Unassembled WGS sequence"/>
</dbReference>
<dbReference type="EMBL" id="BBSC01000007">
    <property type="protein sequence ID" value="GAM77014.1"/>
    <property type="molecule type" value="Genomic_DNA"/>
</dbReference>
<organism evidence="4 5">
    <name type="scientific">Vibrio ishigakensis</name>
    <dbReference type="NCBI Taxonomy" id="1481914"/>
    <lineage>
        <taxon>Bacteria</taxon>
        <taxon>Pseudomonadati</taxon>
        <taxon>Pseudomonadota</taxon>
        <taxon>Gammaproteobacteria</taxon>
        <taxon>Vibrionales</taxon>
        <taxon>Vibrionaceae</taxon>
        <taxon>Vibrio</taxon>
    </lineage>
</organism>
<dbReference type="InterPro" id="IPR000846">
    <property type="entry name" value="DapB_N"/>
</dbReference>